<dbReference type="GO" id="GO:0016301">
    <property type="term" value="F:kinase activity"/>
    <property type="evidence" value="ECO:0007669"/>
    <property type="project" value="UniProtKB-KW"/>
</dbReference>
<dbReference type="PIRSF" id="PIRSF000538">
    <property type="entry name" value="GlpK"/>
    <property type="match status" value="1"/>
</dbReference>
<keyword evidence="3 4" id="KW-0418">Kinase</keyword>
<feature type="domain" description="Carbohydrate kinase FGGY N-terminal" evidence="5">
    <location>
        <begin position="3"/>
        <end position="244"/>
    </location>
</feature>
<dbReference type="Pfam" id="PF00370">
    <property type="entry name" value="FGGY_N"/>
    <property type="match status" value="1"/>
</dbReference>
<comment type="caution">
    <text evidence="7">The sequence shown here is derived from an EMBL/GenBank/DDBJ whole genome shotgun (WGS) entry which is preliminary data.</text>
</comment>
<name>A0A916Q907_9FIRM</name>
<accession>A0A916Q907</accession>
<dbReference type="InterPro" id="IPR043129">
    <property type="entry name" value="ATPase_NBD"/>
</dbReference>
<keyword evidence="8" id="KW-1185">Reference proteome</keyword>
<evidence type="ECO:0000256" key="3">
    <source>
        <dbReference type="ARBA" id="ARBA00022777"/>
    </source>
</evidence>
<feature type="domain" description="Carbohydrate kinase FGGY C-terminal" evidence="6">
    <location>
        <begin position="256"/>
        <end position="439"/>
    </location>
</feature>
<dbReference type="EMBL" id="BLYI01000033">
    <property type="protein sequence ID" value="GFO85276.1"/>
    <property type="molecule type" value="Genomic_DNA"/>
</dbReference>
<dbReference type="RefSeq" id="WP_201310984.1">
    <property type="nucleotide sequence ID" value="NZ_BLYI01000033.1"/>
</dbReference>
<dbReference type="InterPro" id="IPR050406">
    <property type="entry name" value="FGGY_Carb_Kinase"/>
</dbReference>
<evidence type="ECO:0000259" key="6">
    <source>
        <dbReference type="Pfam" id="PF02782"/>
    </source>
</evidence>
<dbReference type="AlphaFoldDB" id="A0A916Q907"/>
<sequence>MKYYIGIDIGTSSAKVILMDENGKITGEASREYAIEEPRPGWKQIDPEVWMRGTDEAMEQLLEGCDPQEVEAIGVTGQMHTVVFLDENGESIRPALMWNDTRTKDMVSNLKEKIRRLPEASHVASIISTGSPAVNLLWLKENEPDSFHKMKKFLIGPDYIVYRLTGTMQTDYCEASTSSLCDLTTGTWSPEIRHLLDFPEEIYPEIKGTAVTAGMVQEEWRQKYGFGENVRVITGTGDNPAAAIATGCFARKYPVLSLGTSGVLMVPKSRIDFNARGKNILFSMDGKEISILVQGVIQSTGSSLGWWVKQILGTDDFAGETSQDDIDHLGESPLIFYPHLTGDKTIYGDPNLRGAFLGMGTDTTRKEMTLAVMEGICLAARQLAEVMCLTREEMDGLKVTGGGSKNEVWMQMLADVLGVRVQQMESTAGAGYGIALAAAGSRDGVSMERMIDHTVRIRKTFSPRTYNMGLYEKKYKKYQKIYQCYQEMMEE</sequence>
<evidence type="ECO:0000259" key="5">
    <source>
        <dbReference type="Pfam" id="PF00370"/>
    </source>
</evidence>
<dbReference type="InterPro" id="IPR018484">
    <property type="entry name" value="FGGY_N"/>
</dbReference>
<dbReference type="GO" id="GO:0005975">
    <property type="term" value="P:carbohydrate metabolic process"/>
    <property type="evidence" value="ECO:0007669"/>
    <property type="project" value="InterPro"/>
</dbReference>
<evidence type="ECO:0000256" key="4">
    <source>
        <dbReference type="RuleBase" id="RU003733"/>
    </source>
</evidence>
<organism evidence="7 8">
    <name type="scientific">Anaerostipes butyraticus</name>
    <dbReference type="NCBI Taxonomy" id="645466"/>
    <lineage>
        <taxon>Bacteria</taxon>
        <taxon>Bacillati</taxon>
        <taxon>Bacillota</taxon>
        <taxon>Clostridia</taxon>
        <taxon>Lachnospirales</taxon>
        <taxon>Lachnospiraceae</taxon>
        <taxon>Anaerostipes</taxon>
    </lineage>
</organism>
<proteinExistence type="inferred from homology"/>
<comment type="similarity">
    <text evidence="1 4">Belongs to the FGGY kinase family.</text>
</comment>
<dbReference type="Pfam" id="PF02782">
    <property type="entry name" value="FGGY_C"/>
    <property type="match status" value="1"/>
</dbReference>
<dbReference type="SUPFAM" id="SSF53067">
    <property type="entry name" value="Actin-like ATPase domain"/>
    <property type="match status" value="2"/>
</dbReference>
<dbReference type="PANTHER" id="PTHR43095:SF5">
    <property type="entry name" value="XYLULOSE KINASE"/>
    <property type="match status" value="1"/>
</dbReference>
<dbReference type="InterPro" id="IPR018483">
    <property type="entry name" value="Carb_kinase_FGGY_CS"/>
</dbReference>
<evidence type="ECO:0000313" key="8">
    <source>
        <dbReference type="Proteomes" id="UP000613208"/>
    </source>
</evidence>
<gene>
    <name evidence="7" type="primary">xylB</name>
    <name evidence="7" type="ORF">ANBU17_16230</name>
</gene>
<dbReference type="PROSITE" id="PS00445">
    <property type="entry name" value="FGGY_KINASES_2"/>
    <property type="match status" value="1"/>
</dbReference>
<dbReference type="PANTHER" id="PTHR43095">
    <property type="entry name" value="SUGAR KINASE"/>
    <property type="match status" value="1"/>
</dbReference>
<evidence type="ECO:0000256" key="2">
    <source>
        <dbReference type="ARBA" id="ARBA00022679"/>
    </source>
</evidence>
<keyword evidence="2 4" id="KW-0808">Transferase</keyword>
<dbReference type="InterPro" id="IPR018485">
    <property type="entry name" value="FGGY_C"/>
</dbReference>
<reference evidence="7" key="1">
    <citation type="submission" date="2020-06" db="EMBL/GenBank/DDBJ databases">
        <title>Characterization of fructooligosaccharide metabolism and fructooligosaccharide-degrading enzymes in human commensal butyrate producers.</title>
        <authorList>
            <person name="Tanno H."/>
            <person name="Fujii T."/>
            <person name="Hirano K."/>
            <person name="Maeno S."/>
            <person name="Tonozuka T."/>
            <person name="Sakamoto M."/>
            <person name="Ohkuma M."/>
            <person name="Tochio T."/>
            <person name="Endo A."/>
        </authorList>
    </citation>
    <scope>NUCLEOTIDE SEQUENCE</scope>
    <source>
        <strain evidence="7">JCM 17466</strain>
    </source>
</reference>
<evidence type="ECO:0000313" key="7">
    <source>
        <dbReference type="EMBL" id="GFO85276.1"/>
    </source>
</evidence>
<evidence type="ECO:0000256" key="1">
    <source>
        <dbReference type="ARBA" id="ARBA00009156"/>
    </source>
</evidence>
<dbReference type="Proteomes" id="UP000613208">
    <property type="component" value="Unassembled WGS sequence"/>
</dbReference>
<dbReference type="GO" id="GO:0016773">
    <property type="term" value="F:phosphotransferase activity, alcohol group as acceptor"/>
    <property type="evidence" value="ECO:0007669"/>
    <property type="project" value="InterPro"/>
</dbReference>
<protein>
    <submittedName>
        <fullName evidence="7">Xylulokinase</fullName>
    </submittedName>
</protein>
<dbReference type="Gene3D" id="3.30.420.40">
    <property type="match status" value="2"/>
</dbReference>
<dbReference type="CDD" id="cd07808">
    <property type="entry name" value="ASKHA_NBD_FGGY_EcXK-like"/>
    <property type="match status" value="1"/>
</dbReference>
<dbReference type="InterPro" id="IPR000577">
    <property type="entry name" value="Carb_kinase_FGGY"/>
</dbReference>